<dbReference type="Pfam" id="PF21178">
    <property type="entry name" value="Itf52_C"/>
    <property type="match status" value="1"/>
</dbReference>
<gene>
    <name evidence="5" type="ORF">KIN20_019515</name>
</gene>
<evidence type="ECO:0000313" key="6">
    <source>
        <dbReference type="Proteomes" id="UP001196413"/>
    </source>
</evidence>
<name>A0AAD5QSG4_PARTN</name>
<dbReference type="Gene3D" id="6.10.250.2800">
    <property type="match status" value="1"/>
</dbReference>
<reference evidence="5" key="1">
    <citation type="submission" date="2021-06" db="EMBL/GenBank/DDBJ databases">
        <title>Parelaphostrongylus tenuis whole genome reference sequence.</title>
        <authorList>
            <person name="Garwood T.J."/>
            <person name="Larsen P.A."/>
            <person name="Fountain-Jones N.M."/>
            <person name="Garbe J.R."/>
            <person name="Macchietto M.G."/>
            <person name="Kania S.A."/>
            <person name="Gerhold R.W."/>
            <person name="Richards J.E."/>
            <person name="Wolf T.M."/>
        </authorList>
    </citation>
    <scope>NUCLEOTIDE SEQUENCE</scope>
    <source>
        <strain evidence="5">MNPRO001-30</strain>
        <tissue evidence="5">Meninges</tissue>
    </source>
</reference>
<feature type="compositionally biased region" description="Polar residues" evidence="1">
    <location>
        <begin position="1"/>
        <end position="24"/>
    </location>
</feature>
<feature type="domain" description="IFT52 GIFT" evidence="4">
    <location>
        <begin position="36"/>
        <end position="273"/>
    </location>
</feature>
<dbReference type="AlphaFoldDB" id="A0AAD5QSG4"/>
<dbReference type="GO" id="GO:0060271">
    <property type="term" value="P:cilium assembly"/>
    <property type="evidence" value="ECO:0007669"/>
    <property type="project" value="TreeGrafter"/>
</dbReference>
<organism evidence="5 6">
    <name type="scientific">Parelaphostrongylus tenuis</name>
    <name type="common">Meningeal worm</name>
    <dbReference type="NCBI Taxonomy" id="148309"/>
    <lineage>
        <taxon>Eukaryota</taxon>
        <taxon>Metazoa</taxon>
        <taxon>Ecdysozoa</taxon>
        <taxon>Nematoda</taxon>
        <taxon>Chromadorea</taxon>
        <taxon>Rhabditida</taxon>
        <taxon>Rhabditina</taxon>
        <taxon>Rhabditomorpha</taxon>
        <taxon>Strongyloidea</taxon>
        <taxon>Metastrongylidae</taxon>
        <taxon>Parelaphostrongylus</taxon>
    </lineage>
</organism>
<dbReference type="InterPro" id="IPR055458">
    <property type="entry name" value="IFT52_GIFT"/>
</dbReference>
<keyword evidence="6" id="KW-1185">Reference proteome</keyword>
<dbReference type="PANTHER" id="PTHR12969:SF7">
    <property type="entry name" value="INTRAFLAGELLAR TRANSPORT PROTEIN 52 HOMOLOG"/>
    <property type="match status" value="1"/>
</dbReference>
<evidence type="ECO:0000313" key="5">
    <source>
        <dbReference type="EMBL" id="KAJ1360522.1"/>
    </source>
</evidence>
<dbReference type="Proteomes" id="UP001196413">
    <property type="component" value="Unassembled WGS sequence"/>
</dbReference>
<evidence type="ECO:0000256" key="1">
    <source>
        <dbReference type="SAM" id="MobiDB-lite"/>
    </source>
</evidence>
<accession>A0AAD5QSG4</accession>
<dbReference type="GO" id="GO:0005929">
    <property type="term" value="C:cilium"/>
    <property type="evidence" value="ECO:0007669"/>
    <property type="project" value="TreeGrafter"/>
</dbReference>
<sequence>MAPVTNIGSNSRNAPVPLSENSAKPLSKPQARGHKIIIDQSKKEVFSIHSGLRSIHRRLKNVWTVETNSDEITDGMFEGVAAFVLPCPRAKLNISELESIRNFIVNGGAVLALLSEGGEQHTGTNINFLLEEFGIVGNSDAVIRSIFYKYFDPKEALISNGVLNRSIAVAAKKSITNEQHSNSQTISFVYPFGSTLSVNRLATPVLSTGSACLPIGRPVVAFHESEAVRGRLAVCGSVHMFCDQYIDKEENSKIFDAIMEYLLEGYELNKIDATEPELSDYVQIPDHVRLSEELKVCMQEADFDVFAATDFMKCFDQSITYFDLNVWPKVLRAYEQLQVKVEPLTLIVPQFELPLPPLLPAVFPPSFRELPPPKLELFDLDEMFSSEEVRLAQLTNKCEESDLEFYINEAGEILGIGEGIPQNERTPKRILEHALVQLFEFKKLGQDGDVADAFIYNNVDEQEEQFSDIGDYDDL</sequence>
<dbReference type="InterPro" id="IPR055460">
    <property type="entry name" value="IFT52_central"/>
</dbReference>
<feature type="domain" description="Intraflagellar transport protein 52 C-terminal" evidence="2">
    <location>
        <begin position="384"/>
        <end position="435"/>
    </location>
</feature>
<dbReference type="Pfam" id="PF23355">
    <property type="entry name" value="IFT52_GIFT"/>
    <property type="match status" value="1"/>
</dbReference>
<evidence type="ECO:0000259" key="4">
    <source>
        <dbReference type="Pfam" id="PF23355"/>
    </source>
</evidence>
<protein>
    <submittedName>
        <fullName evidence="5">Uncharacterized protein</fullName>
    </submittedName>
</protein>
<dbReference type="InterPro" id="IPR039975">
    <property type="entry name" value="IFT52"/>
</dbReference>
<dbReference type="Pfam" id="PF23352">
    <property type="entry name" value="IFT52_central"/>
    <property type="match status" value="1"/>
</dbReference>
<proteinExistence type="predicted"/>
<feature type="region of interest" description="Disordered" evidence="1">
    <location>
        <begin position="1"/>
        <end position="32"/>
    </location>
</feature>
<feature type="domain" description="IFT52 central" evidence="3">
    <location>
        <begin position="290"/>
        <end position="373"/>
    </location>
</feature>
<dbReference type="EMBL" id="JAHQIW010003890">
    <property type="protein sequence ID" value="KAJ1360522.1"/>
    <property type="molecule type" value="Genomic_DNA"/>
</dbReference>
<dbReference type="PANTHER" id="PTHR12969">
    <property type="entry name" value="NGD5/OSM-6/IFT52"/>
    <property type="match status" value="1"/>
</dbReference>
<dbReference type="GO" id="GO:0030992">
    <property type="term" value="C:intraciliary transport particle B"/>
    <property type="evidence" value="ECO:0007669"/>
    <property type="project" value="TreeGrafter"/>
</dbReference>
<comment type="caution">
    <text evidence="5">The sequence shown here is derived from an EMBL/GenBank/DDBJ whole genome shotgun (WGS) entry which is preliminary data.</text>
</comment>
<evidence type="ECO:0000259" key="2">
    <source>
        <dbReference type="Pfam" id="PF21178"/>
    </source>
</evidence>
<dbReference type="CDD" id="cd23683">
    <property type="entry name" value="IFT52_CTD"/>
    <property type="match status" value="1"/>
</dbReference>
<evidence type="ECO:0000259" key="3">
    <source>
        <dbReference type="Pfam" id="PF23352"/>
    </source>
</evidence>
<dbReference type="InterPro" id="IPR048643">
    <property type="entry name" value="Itf52_C"/>
</dbReference>
<dbReference type="GO" id="GO:0042073">
    <property type="term" value="P:intraciliary transport"/>
    <property type="evidence" value="ECO:0007669"/>
    <property type="project" value="TreeGrafter"/>
</dbReference>
<dbReference type="GO" id="GO:0005814">
    <property type="term" value="C:centriole"/>
    <property type="evidence" value="ECO:0007669"/>
    <property type="project" value="TreeGrafter"/>
</dbReference>